<feature type="compositionally biased region" description="Pro residues" evidence="11">
    <location>
        <begin position="14"/>
        <end position="33"/>
    </location>
</feature>
<comment type="function">
    <text evidence="10">Lyase that catalyzes the covalent linking of the heme group to the cytochrome C apoprotein to produce the mature functional cytochrome.</text>
</comment>
<evidence type="ECO:0000256" key="10">
    <source>
        <dbReference type="RuleBase" id="RU363130"/>
    </source>
</evidence>
<evidence type="ECO:0000256" key="7">
    <source>
        <dbReference type="ARBA" id="ARBA00023128"/>
    </source>
</evidence>
<evidence type="ECO:0000256" key="9">
    <source>
        <dbReference type="ARBA" id="ARBA00023239"/>
    </source>
</evidence>
<feature type="region of interest" description="Disordered" evidence="11">
    <location>
        <begin position="166"/>
        <end position="195"/>
    </location>
</feature>
<dbReference type="EMBL" id="ML119832">
    <property type="protein sequence ID" value="RPA73150.1"/>
    <property type="molecule type" value="Genomic_DNA"/>
</dbReference>
<evidence type="ECO:0000256" key="6">
    <source>
        <dbReference type="ARBA" id="ARBA00023004"/>
    </source>
</evidence>
<organism evidence="12 13">
    <name type="scientific">Ascobolus immersus RN42</name>
    <dbReference type="NCBI Taxonomy" id="1160509"/>
    <lineage>
        <taxon>Eukaryota</taxon>
        <taxon>Fungi</taxon>
        <taxon>Dikarya</taxon>
        <taxon>Ascomycota</taxon>
        <taxon>Pezizomycotina</taxon>
        <taxon>Pezizomycetes</taxon>
        <taxon>Pezizales</taxon>
        <taxon>Ascobolaceae</taxon>
        <taxon>Ascobolus</taxon>
    </lineage>
</organism>
<dbReference type="GO" id="GO:0005743">
    <property type="term" value="C:mitochondrial inner membrane"/>
    <property type="evidence" value="ECO:0007669"/>
    <property type="project" value="UniProtKB-SubCell"/>
</dbReference>
<feature type="compositionally biased region" description="Basic and acidic residues" evidence="11">
    <location>
        <begin position="93"/>
        <end position="102"/>
    </location>
</feature>
<keyword evidence="7 10" id="KW-0496">Mitochondrion</keyword>
<feature type="region of interest" description="Disordered" evidence="11">
    <location>
        <begin position="1"/>
        <end position="105"/>
    </location>
</feature>
<evidence type="ECO:0000256" key="5">
    <source>
        <dbReference type="ARBA" id="ARBA00022792"/>
    </source>
</evidence>
<proteinExistence type="inferred from homology"/>
<keyword evidence="5 10" id="KW-0999">Mitochondrion inner membrane</keyword>
<evidence type="ECO:0000256" key="11">
    <source>
        <dbReference type="SAM" id="MobiDB-lite"/>
    </source>
</evidence>
<evidence type="ECO:0000313" key="12">
    <source>
        <dbReference type="EMBL" id="RPA73150.1"/>
    </source>
</evidence>
<dbReference type="EC" id="4.4.1.17" evidence="10"/>
<keyword evidence="3 10" id="KW-0349">Heme</keyword>
<comment type="subcellular location">
    <subcellularLocation>
        <location evidence="1 10">Mitochondrion inner membrane</location>
    </subcellularLocation>
</comment>
<keyword evidence="6 10" id="KW-0408">Iron</keyword>
<keyword evidence="4 10" id="KW-0479">Metal-binding</keyword>
<feature type="compositionally biased region" description="Low complexity" evidence="11">
    <location>
        <begin position="62"/>
        <end position="71"/>
    </location>
</feature>
<accession>A0A3N4HMR4</accession>
<evidence type="ECO:0000256" key="3">
    <source>
        <dbReference type="ARBA" id="ARBA00022617"/>
    </source>
</evidence>
<evidence type="ECO:0000256" key="4">
    <source>
        <dbReference type="ARBA" id="ARBA00022723"/>
    </source>
</evidence>
<gene>
    <name evidence="12" type="ORF">BJ508DRAFT_419164</name>
</gene>
<evidence type="ECO:0000256" key="8">
    <source>
        <dbReference type="ARBA" id="ARBA00023136"/>
    </source>
</evidence>
<dbReference type="InterPro" id="IPR000511">
    <property type="entry name" value="Holocyt_c/c1_synthase"/>
</dbReference>
<keyword evidence="9 10" id="KW-0456">Lyase</keyword>
<dbReference type="Proteomes" id="UP000275078">
    <property type="component" value="Unassembled WGS sequence"/>
</dbReference>
<dbReference type="AlphaFoldDB" id="A0A3N4HMR4"/>
<dbReference type="STRING" id="1160509.A0A3N4HMR4"/>
<evidence type="ECO:0000256" key="2">
    <source>
        <dbReference type="ARBA" id="ARBA00007255"/>
    </source>
</evidence>
<dbReference type="OrthoDB" id="1158011at2759"/>
<feature type="compositionally biased region" description="Basic and acidic residues" evidence="11">
    <location>
        <begin position="169"/>
        <end position="183"/>
    </location>
</feature>
<evidence type="ECO:0000256" key="1">
    <source>
        <dbReference type="ARBA" id="ARBA00004273"/>
    </source>
</evidence>
<evidence type="ECO:0000313" key="13">
    <source>
        <dbReference type="Proteomes" id="UP000275078"/>
    </source>
</evidence>
<dbReference type="Pfam" id="PF01265">
    <property type="entry name" value="Cyto_heme_lyase"/>
    <property type="match status" value="1"/>
</dbReference>
<reference evidence="12 13" key="1">
    <citation type="journal article" date="2018" name="Nat. Ecol. Evol.">
        <title>Pezizomycetes genomes reveal the molecular basis of ectomycorrhizal truffle lifestyle.</title>
        <authorList>
            <person name="Murat C."/>
            <person name="Payen T."/>
            <person name="Noel B."/>
            <person name="Kuo A."/>
            <person name="Morin E."/>
            <person name="Chen J."/>
            <person name="Kohler A."/>
            <person name="Krizsan K."/>
            <person name="Balestrini R."/>
            <person name="Da Silva C."/>
            <person name="Montanini B."/>
            <person name="Hainaut M."/>
            <person name="Levati E."/>
            <person name="Barry K.W."/>
            <person name="Belfiori B."/>
            <person name="Cichocki N."/>
            <person name="Clum A."/>
            <person name="Dockter R.B."/>
            <person name="Fauchery L."/>
            <person name="Guy J."/>
            <person name="Iotti M."/>
            <person name="Le Tacon F."/>
            <person name="Lindquist E.A."/>
            <person name="Lipzen A."/>
            <person name="Malagnac F."/>
            <person name="Mello A."/>
            <person name="Molinier V."/>
            <person name="Miyauchi S."/>
            <person name="Poulain J."/>
            <person name="Riccioni C."/>
            <person name="Rubini A."/>
            <person name="Sitrit Y."/>
            <person name="Splivallo R."/>
            <person name="Traeger S."/>
            <person name="Wang M."/>
            <person name="Zifcakova L."/>
            <person name="Wipf D."/>
            <person name="Zambonelli A."/>
            <person name="Paolocci F."/>
            <person name="Nowrousian M."/>
            <person name="Ottonello S."/>
            <person name="Baldrian P."/>
            <person name="Spatafora J.W."/>
            <person name="Henrissat B."/>
            <person name="Nagy L.G."/>
            <person name="Aury J.M."/>
            <person name="Wincker P."/>
            <person name="Grigoriev I.V."/>
            <person name="Bonfante P."/>
            <person name="Martin F.M."/>
        </authorList>
    </citation>
    <scope>NUCLEOTIDE SEQUENCE [LARGE SCALE GENOMIC DNA]</scope>
    <source>
        <strain evidence="12 13">RN42</strain>
    </source>
</reference>
<sequence>MGWFWADAPAAAPAAPPNKPLSPPKDNRPPPSCPMNKPAPKAEAPSACPMNPPTGASDEKLNPLNLMPNLPQTRHASQKVDLPTERTISSIPKGEEATEGKWEYPSPQQMYNALIRKGHDQTPEDAVEAMVAVHNFLNEGAWGEIKTWEHRWSNGLWEGLKASFTGEHTPQEDTHDPEGEPRLLRFQGRSQDPTPKSQILQLVGKVFPKRATPPPFDRHDWFVKRKDGEVRRYVIDYYSGGLENDLPVFFLDVRPAIDSVGQGIERIGMWGGGVWRNLKATGAGAKAAESKKDE</sequence>
<dbReference type="PANTHER" id="PTHR12743">
    <property type="entry name" value="CYTOCHROME C1 HEME LYASE"/>
    <property type="match status" value="1"/>
</dbReference>
<dbReference type="GO" id="GO:0004408">
    <property type="term" value="F:holocytochrome-c synthase activity"/>
    <property type="evidence" value="ECO:0007669"/>
    <property type="project" value="UniProtKB-EC"/>
</dbReference>
<comment type="similarity">
    <text evidence="2 10">Belongs to the cytochrome c-type heme lyase family.</text>
</comment>
<dbReference type="PROSITE" id="PS00822">
    <property type="entry name" value="CYTO_HEME_LYASE_2"/>
    <property type="match status" value="1"/>
</dbReference>
<name>A0A3N4HMR4_ASCIM</name>
<protein>
    <recommendedName>
        <fullName evidence="10">Holocytochrome c-type synthase</fullName>
        <ecNumber evidence="10">4.4.1.17</ecNumber>
    </recommendedName>
</protein>
<feature type="compositionally biased region" description="Low complexity" evidence="11">
    <location>
        <begin position="1"/>
        <end position="13"/>
    </location>
</feature>
<keyword evidence="8 10" id="KW-0472">Membrane</keyword>
<comment type="catalytic activity">
    <reaction evidence="10">
        <text>holo-[cytochrome c] = apo-[cytochrome c] + heme b</text>
        <dbReference type="Rhea" id="RHEA:22648"/>
        <dbReference type="Rhea" id="RHEA-COMP:10725"/>
        <dbReference type="Rhea" id="RHEA-COMP:10726"/>
        <dbReference type="ChEBI" id="CHEBI:29950"/>
        <dbReference type="ChEBI" id="CHEBI:60344"/>
        <dbReference type="ChEBI" id="CHEBI:83739"/>
        <dbReference type="EC" id="4.4.1.17"/>
    </reaction>
</comment>
<dbReference type="GO" id="GO:0046872">
    <property type="term" value="F:metal ion binding"/>
    <property type="evidence" value="ECO:0007669"/>
    <property type="project" value="UniProtKB-KW"/>
</dbReference>
<dbReference type="PANTHER" id="PTHR12743:SF3">
    <property type="entry name" value="HOLOCYTOCHROME-C SYNTHASE"/>
    <property type="match status" value="1"/>
</dbReference>
<keyword evidence="13" id="KW-1185">Reference proteome</keyword>